<dbReference type="AlphaFoldDB" id="A0A1X7K393"/>
<dbReference type="PANTHER" id="PTHR12318:SF0">
    <property type="entry name" value="ACYL-COENZYME A DIPHOSPHATASE NUDT19"/>
    <property type="match status" value="1"/>
</dbReference>
<dbReference type="Pfam" id="PF13508">
    <property type="entry name" value="Acetyltransf_7"/>
    <property type="match status" value="1"/>
</dbReference>
<reference evidence="11" key="1">
    <citation type="submission" date="2017-04" db="EMBL/GenBank/DDBJ databases">
        <authorList>
            <person name="Varghese N."/>
            <person name="Submissions S."/>
        </authorList>
    </citation>
    <scope>NUCLEOTIDE SEQUENCE [LARGE SCALE GENOMIC DNA]</scope>
    <source>
        <strain evidence="11">VDS</strain>
    </source>
</reference>
<keyword evidence="10" id="KW-0808">Transferase</keyword>
<dbReference type="SUPFAM" id="SSF55729">
    <property type="entry name" value="Acyl-CoA N-acyltransferases (Nat)"/>
    <property type="match status" value="1"/>
</dbReference>
<evidence type="ECO:0000256" key="3">
    <source>
        <dbReference type="ARBA" id="ARBA00022723"/>
    </source>
</evidence>
<dbReference type="InterPro" id="IPR000182">
    <property type="entry name" value="GNAT_dom"/>
</dbReference>
<proteinExistence type="predicted"/>
<evidence type="ECO:0000313" key="10">
    <source>
        <dbReference type="EMBL" id="SMG35194.1"/>
    </source>
</evidence>
<gene>
    <name evidence="10" type="ORF">SAMN06295981_2184</name>
</gene>
<keyword evidence="4" id="KW-0378">Hydrolase</keyword>
<dbReference type="PANTHER" id="PTHR12318">
    <property type="entry name" value="TESTOSTERONE-REGULATED PROTEIN RP2"/>
    <property type="match status" value="1"/>
</dbReference>
<organism evidence="10 11">
    <name type="scientific">Corynebacterium pollutisoli</name>
    <dbReference type="NCBI Taxonomy" id="1610489"/>
    <lineage>
        <taxon>Bacteria</taxon>
        <taxon>Bacillati</taxon>
        <taxon>Actinomycetota</taxon>
        <taxon>Actinomycetes</taxon>
        <taxon>Mycobacteriales</taxon>
        <taxon>Corynebacteriaceae</taxon>
        <taxon>Corynebacterium</taxon>
    </lineage>
</organism>
<dbReference type="CDD" id="cd18870">
    <property type="entry name" value="NUDIX_AcylCoAdiphos_Nudt19"/>
    <property type="match status" value="1"/>
</dbReference>
<dbReference type="STRING" id="1610489.SAMN06295981_2184"/>
<feature type="domain" description="N-acetyltransferase" evidence="8">
    <location>
        <begin position="1"/>
        <end position="127"/>
    </location>
</feature>
<evidence type="ECO:0000256" key="7">
    <source>
        <dbReference type="SAM" id="MobiDB-lite"/>
    </source>
</evidence>
<dbReference type="PROSITE" id="PS51186">
    <property type="entry name" value="GNAT"/>
    <property type="match status" value="1"/>
</dbReference>
<dbReference type="SUPFAM" id="SSF55811">
    <property type="entry name" value="Nudix"/>
    <property type="match status" value="1"/>
</dbReference>
<evidence type="ECO:0000259" key="9">
    <source>
        <dbReference type="PROSITE" id="PS51462"/>
    </source>
</evidence>
<feature type="region of interest" description="Disordered" evidence="7">
    <location>
        <begin position="321"/>
        <end position="343"/>
    </location>
</feature>
<dbReference type="GO" id="GO:0016747">
    <property type="term" value="F:acyltransferase activity, transferring groups other than amino-acyl groups"/>
    <property type="evidence" value="ECO:0007669"/>
    <property type="project" value="InterPro"/>
</dbReference>
<keyword evidence="11" id="KW-1185">Reference proteome</keyword>
<evidence type="ECO:0000256" key="6">
    <source>
        <dbReference type="ARBA" id="ARBA00023211"/>
    </source>
</evidence>
<name>A0A1X7K393_9CORY</name>
<dbReference type="InterPro" id="IPR015797">
    <property type="entry name" value="NUDIX_hydrolase-like_dom_sf"/>
</dbReference>
<dbReference type="InterPro" id="IPR016181">
    <property type="entry name" value="Acyl_CoA_acyltransferase"/>
</dbReference>
<dbReference type="InterPro" id="IPR000086">
    <property type="entry name" value="NUDIX_hydrolase_dom"/>
</dbReference>
<dbReference type="PROSITE" id="PS51462">
    <property type="entry name" value="NUDIX"/>
    <property type="match status" value="1"/>
</dbReference>
<accession>A0A1X7K393</accession>
<evidence type="ECO:0000256" key="5">
    <source>
        <dbReference type="ARBA" id="ARBA00022842"/>
    </source>
</evidence>
<keyword evidence="5" id="KW-0460">Magnesium</keyword>
<keyword evidence="3" id="KW-0479">Metal-binding</keyword>
<evidence type="ECO:0000259" key="8">
    <source>
        <dbReference type="PROSITE" id="PS51186"/>
    </source>
</evidence>
<feature type="domain" description="Nudix hydrolase" evidence="9">
    <location>
        <begin position="135"/>
        <end position="296"/>
    </location>
</feature>
<sequence>MWHIYIMKQSVDWRIRPGRSTDGVGEPPSPRGFTFICDAGRPVGRACVLESDGFFHLVDLAVDPDWRRRGIGRALVSAVESEVISRGATALTLLTGEAGFFSRLGYEKECLPVALRWLATPELQAMSRPLADPVVPRPAVSVIPLRDGPSGLEVFAQHRVGTMDFAAGAVVFPGGRIDPPDHEQRLELPPHLVDAWSSTALPPAEVLVAAGIREVAEECDVLLSPTDLIPWDNWVTPPGGRRRFDVAFFLTHVRDEDAPRWANSSTESLRSSWDRVTTLLADESAGRIRLLPPTLALLTELAEFTSAADALTHAPPIVPVLDDSAVRPRPAGGLSPSLSTRQH</sequence>
<protein>
    <submittedName>
        <fullName evidence="10">Acetyltransferase (GNAT) family protein</fullName>
    </submittedName>
</protein>
<dbReference type="Gene3D" id="3.40.630.30">
    <property type="match status" value="1"/>
</dbReference>
<evidence type="ECO:0000256" key="2">
    <source>
        <dbReference type="ARBA" id="ARBA00001946"/>
    </source>
</evidence>
<dbReference type="GO" id="GO:0016818">
    <property type="term" value="F:hydrolase activity, acting on acid anhydrides, in phosphorus-containing anhydrides"/>
    <property type="evidence" value="ECO:0007669"/>
    <property type="project" value="InterPro"/>
</dbReference>
<evidence type="ECO:0000256" key="4">
    <source>
        <dbReference type="ARBA" id="ARBA00022801"/>
    </source>
</evidence>
<comment type="cofactor">
    <cofactor evidence="1">
        <name>Mn(2+)</name>
        <dbReference type="ChEBI" id="CHEBI:29035"/>
    </cofactor>
</comment>
<evidence type="ECO:0000256" key="1">
    <source>
        <dbReference type="ARBA" id="ARBA00001936"/>
    </source>
</evidence>
<dbReference type="Gene3D" id="3.90.79.10">
    <property type="entry name" value="Nucleoside Triphosphate Pyrophosphohydrolase"/>
    <property type="match status" value="2"/>
</dbReference>
<dbReference type="InterPro" id="IPR039121">
    <property type="entry name" value="NUDT19"/>
</dbReference>
<evidence type="ECO:0000313" key="11">
    <source>
        <dbReference type="Proteomes" id="UP000193309"/>
    </source>
</evidence>
<dbReference type="GO" id="GO:0046872">
    <property type="term" value="F:metal ion binding"/>
    <property type="evidence" value="ECO:0007669"/>
    <property type="project" value="UniProtKB-KW"/>
</dbReference>
<comment type="cofactor">
    <cofactor evidence="2">
        <name>Mg(2+)</name>
        <dbReference type="ChEBI" id="CHEBI:18420"/>
    </cofactor>
</comment>
<keyword evidence="6" id="KW-0464">Manganese</keyword>
<dbReference type="CDD" id="cd04301">
    <property type="entry name" value="NAT_SF"/>
    <property type="match status" value="1"/>
</dbReference>
<dbReference type="EMBL" id="FXAR01000008">
    <property type="protein sequence ID" value="SMG35194.1"/>
    <property type="molecule type" value="Genomic_DNA"/>
</dbReference>
<dbReference type="Proteomes" id="UP000193309">
    <property type="component" value="Unassembled WGS sequence"/>
</dbReference>